<dbReference type="EMBL" id="JAUEPR010000007">
    <property type="protein sequence ID" value="KAK0482441.1"/>
    <property type="molecule type" value="Genomic_DNA"/>
</dbReference>
<dbReference type="Proteomes" id="UP001175227">
    <property type="component" value="Unassembled WGS sequence"/>
</dbReference>
<keyword evidence="2" id="KW-1185">Reference proteome</keyword>
<reference evidence="1" key="1">
    <citation type="submission" date="2023-06" db="EMBL/GenBank/DDBJ databases">
        <authorList>
            <consortium name="Lawrence Berkeley National Laboratory"/>
            <person name="Ahrendt S."/>
            <person name="Sahu N."/>
            <person name="Indic B."/>
            <person name="Wong-Bajracharya J."/>
            <person name="Merenyi Z."/>
            <person name="Ke H.-M."/>
            <person name="Monk M."/>
            <person name="Kocsube S."/>
            <person name="Drula E."/>
            <person name="Lipzen A."/>
            <person name="Balint B."/>
            <person name="Henrissat B."/>
            <person name="Andreopoulos B."/>
            <person name="Martin F.M."/>
            <person name="Harder C.B."/>
            <person name="Rigling D."/>
            <person name="Ford K.L."/>
            <person name="Foster G.D."/>
            <person name="Pangilinan J."/>
            <person name="Papanicolaou A."/>
            <person name="Barry K."/>
            <person name="LaButti K."/>
            <person name="Viragh M."/>
            <person name="Koriabine M."/>
            <person name="Yan M."/>
            <person name="Riley R."/>
            <person name="Champramary S."/>
            <person name="Plett K.L."/>
            <person name="Tsai I.J."/>
            <person name="Slot J."/>
            <person name="Sipos G."/>
            <person name="Plett J."/>
            <person name="Nagy L.G."/>
            <person name="Grigoriev I.V."/>
        </authorList>
    </citation>
    <scope>NUCLEOTIDE SEQUENCE</scope>
    <source>
        <strain evidence="1">ICMP 16352</strain>
    </source>
</reference>
<name>A0AA39TDW3_9AGAR</name>
<comment type="caution">
    <text evidence="1">The sequence shown here is derived from an EMBL/GenBank/DDBJ whole genome shotgun (WGS) entry which is preliminary data.</text>
</comment>
<evidence type="ECO:0000313" key="1">
    <source>
        <dbReference type="EMBL" id="KAK0482441.1"/>
    </source>
</evidence>
<gene>
    <name evidence="1" type="ORF">IW261DRAFT_1032686</name>
</gene>
<accession>A0AA39TDW3</accession>
<organism evidence="1 2">
    <name type="scientific">Armillaria novae-zelandiae</name>
    <dbReference type="NCBI Taxonomy" id="153914"/>
    <lineage>
        <taxon>Eukaryota</taxon>
        <taxon>Fungi</taxon>
        <taxon>Dikarya</taxon>
        <taxon>Basidiomycota</taxon>
        <taxon>Agaricomycotina</taxon>
        <taxon>Agaricomycetes</taxon>
        <taxon>Agaricomycetidae</taxon>
        <taxon>Agaricales</taxon>
        <taxon>Marasmiineae</taxon>
        <taxon>Physalacriaceae</taxon>
        <taxon>Armillaria</taxon>
    </lineage>
</organism>
<protein>
    <submittedName>
        <fullName evidence="1">Uncharacterized protein</fullName>
    </submittedName>
</protein>
<evidence type="ECO:0000313" key="2">
    <source>
        <dbReference type="Proteomes" id="UP001175227"/>
    </source>
</evidence>
<proteinExistence type="predicted"/>
<sequence length="211" mass="24083">MHKIASYYGAQVFRATLHRPVRIHSPHYRSSCVGRCHYDFMPQAVSFELHSFTSRIMSPHKVWSSSLYDTSSLQAHRSFIHVDIVRGKTCSLETCFTGRSSSYSDSYIVIASSRRTEAIGYDGKSHLHALSSYPKHDHTALIAARQGFTALQDCLRTIAPFPLIMHDTSVEPEMPPFDSRGHIRRTGGLGYMFLRSPCLRRVKIRTYQRMV</sequence>
<dbReference type="AlphaFoldDB" id="A0AA39TDW3"/>